<dbReference type="CDD" id="cd03169">
    <property type="entry name" value="GATase1_PfpI_1"/>
    <property type="match status" value="1"/>
</dbReference>
<evidence type="ECO:0000256" key="1">
    <source>
        <dbReference type="ARBA" id="ARBA00008542"/>
    </source>
</evidence>
<organism evidence="3 4">
    <name type="scientific">Streptomyces formicae</name>
    <dbReference type="NCBI Taxonomy" id="1616117"/>
    <lineage>
        <taxon>Bacteria</taxon>
        <taxon>Bacillati</taxon>
        <taxon>Actinomycetota</taxon>
        <taxon>Actinomycetes</taxon>
        <taxon>Kitasatosporales</taxon>
        <taxon>Streptomycetaceae</taxon>
        <taxon>Streptomyces</taxon>
    </lineage>
</organism>
<dbReference type="PANTHER" id="PTHR42733:SF2">
    <property type="entry name" value="DJ-1_THIJ_PFPI FAMILY PROTEIN"/>
    <property type="match status" value="1"/>
</dbReference>
<dbReference type="PROSITE" id="PS51276">
    <property type="entry name" value="PEPTIDASE_C56_PFPI"/>
    <property type="match status" value="1"/>
</dbReference>
<name>A0ABY3WQP2_9ACTN</name>
<dbReference type="InterPro" id="IPR029062">
    <property type="entry name" value="Class_I_gatase-like"/>
</dbReference>
<accession>A0ABY3WQP2</accession>
<proteinExistence type="inferred from homology"/>
<dbReference type="InterPro" id="IPR002818">
    <property type="entry name" value="DJ-1/PfpI"/>
</dbReference>
<dbReference type="InterPro" id="IPR006286">
    <property type="entry name" value="C56_PfpI-like"/>
</dbReference>
<evidence type="ECO:0000313" key="3">
    <source>
        <dbReference type="EMBL" id="UNM14942.1"/>
    </source>
</evidence>
<dbReference type="Gene3D" id="3.40.50.880">
    <property type="match status" value="1"/>
</dbReference>
<evidence type="ECO:0000259" key="2">
    <source>
        <dbReference type="Pfam" id="PF01965"/>
    </source>
</evidence>
<protein>
    <submittedName>
        <fullName evidence="3">DJ-1/PfpI family protein</fullName>
    </submittedName>
</protein>
<sequence length="191" mass="20828">MPALRILILAGDATEDLELFYALQRLTEEEYQVTIAAPRAKRLKLVSHDFDGTYPGTYTEFPGKSWPADIAFADVDPDAYAGLFLPGGRAPEYLRHDPDFQRIVRHFFAAGKPVAHTCHAAVALAPLGVLQGRVTTTFPGVAPEVTLGGGTFVDDAPVVDGNLVSARDWSENAPLLREFIRLLREHAEATA</sequence>
<dbReference type="Pfam" id="PF01965">
    <property type="entry name" value="DJ-1_PfpI"/>
    <property type="match status" value="1"/>
</dbReference>
<dbReference type="Proteomes" id="UP000828924">
    <property type="component" value="Chromosome"/>
</dbReference>
<evidence type="ECO:0000313" key="4">
    <source>
        <dbReference type="Proteomes" id="UP000828924"/>
    </source>
</evidence>
<keyword evidence="4" id="KW-1185">Reference proteome</keyword>
<feature type="domain" description="DJ-1/PfpI" evidence="2">
    <location>
        <begin position="5"/>
        <end position="180"/>
    </location>
</feature>
<gene>
    <name evidence="3" type="ORF">J4032_28860</name>
</gene>
<reference evidence="3 4" key="1">
    <citation type="submission" date="2021-03" db="EMBL/GenBank/DDBJ databases">
        <title>Complete genome of Streptomyces formicae strain 1H-GS9 (DSM 100524).</title>
        <authorList>
            <person name="Atanasov K.E."/>
            <person name="Altabella T."/>
            <person name="Ferrer A."/>
        </authorList>
    </citation>
    <scope>NUCLEOTIDE SEQUENCE [LARGE SCALE GENOMIC DNA]</scope>
    <source>
        <strain evidence="3 4">1H-GS9</strain>
    </source>
</reference>
<dbReference type="PANTHER" id="PTHR42733">
    <property type="entry name" value="DJ-1 PROTEIN"/>
    <property type="match status" value="1"/>
</dbReference>
<comment type="similarity">
    <text evidence="1">Belongs to the peptidase C56 family.</text>
</comment>
<dbReference type="SUPFAM" id="SSF52317">
    <property type="entry name" value="Class I glutamine amidotransferase-like"/>
    <property type="match status" value="1"/>
</dbReference>
<dbReference type="RefSeq" id="WP_242335658.1">
    <property type="nucleotide sequence ID" value="NZ_CP071872.1"/>
</dbReference>
<dbReference type="EMBL" id="CP071872">
    <property type="protein sequence ID" value="UNM14942.1"/>
    <property type="molecule type" value="Genomic_DNA"/>
</dbReference>